<proteinExistence type="predicted"/>
<dbReference type="EMBL" id="BGPR01028565">
    <property type="protein sequence ID" value="GBN99784.1"/>
    <property type="molecule type" value="Genomic_DNA"/>
</dbReference>
<protein>
    <submittedName>
        <fullName evidence="1">Uncharacterized protein</fullName>
    </submittedName>
</protein>
<comment type="caution">
    <text evidence="1">The sequence shown here is derived from an EMBL/GenBank/DDBJ whole genome shotgun (WGS) entry which is preliminary data.</text>
</comment>
<evidence type="ECO:0000313" key="2">
    <source>
        <dbReference type="Proteomes" id="UP000499080"/>
    </source>
</evidence>
<keyword evidence="2" id="KW-1185">Reference proteome</keyword>
<accession>A0A4Y2TGL9</accession>
<organism evidence="1 2">
    <name type="scientific">Araneus ventricosus</name>
    <name type="common">Orbweaver spider</name>
    <name type="synonym">Epeira ventricosa</name>
    <dbReference type="NCBI Taxonomy" id="182803"/>
    <lineage>
        <taxon>Eukaryota</taxon>
        <taxon>Metazoa</taxon>
        <taxon>Ecdysozoa</taxon>
        <taxon>Arthropoda</taxon>
        <taxon>Chelicerata</taxon>
        <taxon>Arachnida</taxon>
        <taxon>Araneae</taxon>
        <taxon>Araneomorphae</taxon>
        <taxon>Entelegynae</taxon>
        <taxon>Araneoidea</taxon>
        <taxon>Araneidae</taxon>
        <taxon>Araneus</taxon>
    </lineage>
</organism>
<name>A0A4Y2TGL9_ARAVE</name>
<dbReference type="Proteomes" id="UP000499080">
    <property type="component" value="Unassembled WGS sequence"/>
</dbReference>
<gene>
    <name evidence="1" type="ORF">AVEN_95632_1</name>
</gene>
<reference evidence="1 2" key="1">
    <citation type="journal article" date="2019" name="Sci. Rep.">
        <title>Orb-weaving spider Araneus ventricosus genome elucidates the spidroin gene catalogue.</title>
        <authorList>
            <person name="Kono N."/>
            <person name="Nakamura H."/>
            <person name="Ohtoshi R."/>
            <person name="Moran D.A.P."/>
            <person name="Shinohara A."/>
            <person name="Yoshida Y."/>
            <person name="Fujiwara M."/>
            <person name="Mori M."/>
            <person name="Tomita M."/>
            <person name="Arakawa K."/>
        </authorList>
    </citation>
    <scope>NUCLEOTIDE SEQUENCE [LARGE SCALE GENOMIC DNA]</scope>
</reference>
<dbReference type="AlphaFoldDB" id="A0A4Y2TGL9"/>
<evidence type="ECO:0000313" key="1">
    <source>
        <dbReference type="EMBL" id="GBN99784.1"/>
    </source>
</evidence>
<sequence length="121" mass="13953">MKRSKPPKGYASYRGRYLSARYTNARYLSSNFPKECYDAFLQLTKGASLAKRLAKISRRQNARNKSRTRSVEILTLIFINHPISKNLPDLFSLFRLHFLKPHFRAPKGVAEKFNLSDLSGC</sequence>